<evidence type="ECO:0000313" key="3">
    <source>
        <dbReference type="Proteomes" id="UP000653411"/>
    </source>
</evidence>
<dbReference type="Proteomes" id="UP000653411">
    <property type="component" value="Unassembled WGS sequence"/>
</dbReference>
<accession>A0A917XJJ3</accession>
<gene>
    <name evidence="2" type="ORF">GCM10011578_070270</name>
</gene>
<dbReference type="EMBL" id="BMML01000020">
    <property type="protein sequence ID" value="GGN31942.1"/>
    <property type="molecule type" value="Genomic_DNA"/>
</dbReference>
<proteinExistence type="predicted"/>
<dbReference type="AlphaFoldDB" id="A0A917XJJ3"/>
<reference evidence="2" key="1">
    <citation type="journal article" date="2014" name="Int. J. Syst. Evol. Microbiol.">
        <title>Complete genome sequence of Corynebacterium casei LMG S-19264T (=DSM 44701T), isolated from a smear-ripened cheese.</title>
        <authorList>
            <consortium name="US DOE Joint Genome Institute (JGI-PGF)"/>
            <person name="Walter F."/>
            <person name="Albersmeier A."/>
            <person name="Kalinowski J."/>
            <person name="Ruckert C."/>
        </authorList>
    </citation>
    <scope>NUCLEOTIDE SEQUENCE</scope>
    <source>
        <strain evidence="2">CGMCC 4.7110</strain>
    </source>
</reference>
<reference evidence="2" key="2">
    <citation type="submission" date="2020-09" db="EMBL/GenBank/DDBJ databases">
        <authorList>
            <person name="Sun Q."/>
            <person name="Zhou Y."/>
        </authorList>
    </citation>
    <scope>NUCLEOTIDE SEQUENCE</scope>
    <source>
        <strain evidence="2">CGMCC 4.7110</strain>
    </source>
</reference>
<organism evidence="2 3">
    <name type="scientific">Streptomyces fuscichromogenes</name>
    <dbReference type="NCBI Taxonomy" id="1324013"/>
    <lineage>
        <taxon>Bacteria</taxon>
        <taxon>Bacillati</taxon>
        <taxon>Actinomycetota</taxon>
        <taxon>Actinomycetes</taxon>
        <taxon>Kitasatosporales</taxon>
        <taxon>Streptomycetaceae</taxon>
        <taxon>Streptomyces</taxon>
    </lineage>
</organism>
<sequence length="108" mass="11426">MVEIARKEHRPGPLTPAPPIDGSADPSPLPTRGSANMPSKGWPMVIGGLPGPRITMVGWAVNSPMPVPVSRFSRTGCVPAAPEQMPRQQGMTTAMSRPLPLDQVLPGR</sequence>
<comment type="caution">
    <text evidence="2">The sequence shown here is derived from an EMBL/GenBank/DDBJ whole genome shotgun (WGS) entry which is preliminary data.</text>
</comment>
<protein>
    <submittedName>
        <fullName evidence="2">Uncharacterized protein</fullName>
    </submittedName>
</protein>
<feature type="region of interest" description="Disordered" evidence="1">
    <location>
        <begin position="78"/>
        <end position="108"/>
    </location>
</feature>
<feature type="region of interest" description="Disordered" evidence="1">
    <location>
        <begin position="1"/>
        <end position="41"/>
    </location>
</feature>
<evidence type="ECO:0000256" key="1">
    <source>
        <dbReference type="SAM" id="MobiDB-lite"/>
    </source>
</evidence>
<feature type="compositionally biased region" description="Polar residues" evidence="1">
    <location>
        <begin position="86"/>
        <end position="95"/>
    </location>
</feature>
<name>A0A917XJJ3_9ACTN</name>
<keyword evidence="3" id="KW-1185">Reference proteome</keyword>
<evidence type="ECO:0000313" key="2">
    <source>
        <dbReference type="EMBL" id="GGN31942.1"/>
    </source>
</evidence>